<reference evidence="3 4" key="1">
    <citation type="submission" date="2020-07" db="EMBL/GenBank/DDBJ databases">
        <title>Draft genome sequence of violacein-producing bacteria and related species.</title>
        <authorList>
            <person name="Wilson H.S."/>
            <person name="De Leon M.E."/>
        </authorList>
    </citation>
    <scope>NUCLEOTIDE SEQUENCE [LARGE SCALE GENOMIC DNA]</scope>
    <source>
        <strain evidence="3 4">HSC-21Su07</strain>
    </source>
</reference>
<keyword evidence="4" id="KW-1185">Reference proteome</keyword>
<evidence type="ECO:0000256" key="1">
    <source>
        <dbReference type="ARBA" id="ARBA00022737"/>
    </source>
</evidence>
<dbReference type="Proteomes" id="UP000545606">
    <property type="component" value="Unassembled WGS sequence"/>
</dbReference>
<keyword evidence="2" id="KW-0802">TPR repeat</keyword>
<dbReference type="AlphaFoldDB" id="A0A838Y1G7"/>
<evidence type="ECO:0000256" key="2">
    <source>
        <dbReference type="ARBA" id="ARBA00022803"/>
    </source>
</evidence>
<dbReference type="RefSeq" id="WP_181834446.1">
    <property type="nucleotide sequence ID" value="NZ_JACERN010000004.1"/>
</dbReference>
<dbReference type="InterPro" id="IPR011990">
    <property type="entry name" value="TPR-like_helical_dom_sf"/>
</dbReference>
<accession>A0A838Y1G7</accession>
<dbReference type="Pfam" id="PF14559">
    <property type="entry name" value="TPR_19"/>
    <property type="match status" value="3"/>
</dbReference>
<keyword evidence="1" id="KW-0677">Repeat</keyword>
<dbReference type="EMBL" id="JACERN010000004">
    <property type="protein sequence ID" value="MBA4707112.1"/>
    <property type="molecule type" value="Genomic_DNA"/>
</dbReference>
<evidence type="ECO:0000313" key="4">
    <source>
        <dbReference type="Proteomes" id="UP000545606"/>
    </source>
</evidence>
<gene>
    <name evidence="3" type="ORF">H2Z84_01755</name>
</gene>
<dbReference type="Pfam" id="PF13432">
    <property type="entry name" value="TPR_16"/>
    <property type="match status" value="1"/>
</dbReference>
<dbReference type="SUPFAM" id="SSF48452">
    <property type="entry name" value="TPR-like"/>
    <property type="match status" value="1"/>
</dbReference>
<dbReference type="PANTHER" id="PTHR45586">
    <property type="entry name" value="TPR REPEAT-CONTAINING PROTEIN PA4667"/>
    <property type="match status" value="1"/>
</dbReference>
<dbReference type="Gene3D" id="1.25.40.10">
    <property type="entry name" value="Tetratricopeptide repeat domain"/>
    <property type="match status" value="1"/>
</dbReference>
<protein>
    <submittedName>
        <fullName evidence="3">Tetratricopeptide repeat protein</fullName>
    </submittedName>
</protein>
<sequence>MTELTQRLRQLHAYLEADPANIHLLFELADLYLQFGQAQACEEVLSRLLAEDPGHFGGRSLAGICLMRQNHLDDAIAAFDDLRREGWEEPALFYNLAYALLLQGRYAEAEIYAAKAASQRDILPQAGPLFARALHFQGKVNEAVAACEQALSEHPEWLPMYGLLATLYLDQENFAAAEIVARQVLDVVPKDPDAATVMGMLSISKQDLDVAIPMLDQACTSRPNSSRALMGQGLVSMLQGDLKKAELRVSEALQYMPGHVGSWHVLAWCRILQQQPSAAKEALLEALRLDRNFADTHGGLAIVAIMEGKMGEAQKSVKRALGLNPSSFPGLYAESLIFQAGGHPIQAQAIYGKLMESSVLPDGTSLQQAVARTVALSPFGKDTPAG</sequence>
<dbReference type="PANTHER" id="PTHR45586:SF1">
    <property type="entry name" value="LIPOPOLYSACCHARIDE ASSEMBLY PROTEIN B"/>
    <property type="match status" value="1"/>
</dbReference>
<comment type="caution">
    <text evidence="3">The sequence shown here is derived from an EMBL/GenBank/DDBJ whole genome shotgun (WGS) entry which is preliminary data.</text>
</comment>
<evidence type="ECO:0000313" key="3">
    <source>
        <dbReference type="EMBL" id="MBA4707112.1"/>
    </source>
</evidence>
<organism evidence="3 4">
    <name type="scientific">Aquitalea aquatica</name>
    <dbReference type="NCBI Taxonomy" id="3044273"/>
    <lineage>
        <taxon>Bacteria</taxon>
        <taxon>Pseudomonadati</taxon>
        <taxon>Pseudomonadota</taxon>
        <taxon>Betaproteobacteria</taxon>
        <taxon>Neisseriales</taxon>
        <taxon>Chromobacteriaceae</taxon>
        <taxon>Aquitalea</taxon>
    </lineage>
</organism>
<dbReference type="InterPro" id="IPR019734">
    <property type="entry name" value="TPR_rpt"/>
</dbReference>
<dbReference type="InterPro" id="IPR051012">
    <property type="entry name" value="CellSynth/LPSAsmb/PSIAsmb"/>
</dbReference>
<proteinExistence type="predicted"/>
<name>A0A838Y1G7_9NEIS</name>
<dbReference type="SMART" id="SM00028">
    <property type="entry name" value="TPR"/>
    <property type="match status" value="7"/>
</dbReference>